<evidence type="ECO:0000256" key="1">
    <source>
        <dbReference type="ARBA" id="ARBA00004651"/>
    </source>
</evidence>
<feature type="transmembrane region" description="Helical" evidence="7">
    <location>
        <begin position="159"/>
        <end position="179"/>
    </location>
</feature>
<keyword evidence="9" id="KW-1185">Reference proteome</keyword>
<evidence type="ECO:0000256" key="6">
    <source>
        <dbReference type="ARBA" id="ARBA00023136"/>
    </source>
</evidence>
<evidence type="ECO:0008006" key="10">
    <source>
        <dbReference type="Google" id="ProtNLM"/>
    </source>
</evidence>
<sequence>MLDSKNTSRLKSRNFNRLAAIDWLPAVFLVAAFLFLPARSDSSALNSLAIVFISIVLEAIPFMLMGSLVGGVIEAFLSRERMTALLPERGWQTVCVAAAAGILFPVCECAVVPVVRRLVGKGFPLAAAIGYLLGGPIVNPVVAASTALAYAFDWQVVALRLLGGYFLAVVIGLVMGRLFQNAPAILTIGIDPASSPCGCMHDSHAPACGCCSPHTAAAPADWMDKAGEAFIHAKNDFFAVGHYLVIGAFIAALAQTVVERSLFTELADIPAVSVLLMMSLAILLNLCSEADAFIAASFQGMMPIPAQLAFLLTGPMLDLKLLLMYRSLFTNRAIVALASLVALMVFLFSMGYETLTGMLA</sequence>
<keyword evidence="4 7" id="KW-0812">Transmembrane</keyword>
<evidence type="ECO:0000256" key="5">
    <source>
        <dbReference type="ARBA" id="ARBA00022989"/>
    </source>
</evidence>
<evidence type="ECO:0000313" key="8">
    <source>
        <dbReference type="EMBL" id="BBO76877.1"/>
    </source>
</evidence>
<feature type="transmembrane region" description="Helical" evidence="7">
    <location>
        <begin position="266"/>
        <end position="286"/>
    </location>
</feature>
<organism evidence="8 9">
    <name type="scientific">Desulfosarcina widdelii</name>
    <dbReference type="NCBI Taxonomy" id="947919"/>
    <lineage>
        <taxon>Bacteria</taxon>
        <taxon>Pseudomonadati</taxon>
        <taxon>Thermodesulfobacteriota</taxon>
        <taxon>Desulfobacteria</taxon>
        <taxon>Desulfobacterales</taxon>
        <taxon>Desulfosarcinaceae</taxon>
        <taxon>Desulfosarcina</taxon>
    </lineage>
</organism>
<dbReference type="Pfam" id="PF03773">
    <property type="entry name" value="ArsP_1"/>
    <property type="match status" value="1"/>
</dbReference>
<proteinExistence type="inferred from homology"/>
<evidence type="ECO:0000313" key="9">
    <source>
        <dbReference type="Proteomes" id="UP000427769"/>
    </source>
</evidence>
<keyword evidence="5 7" id="KW-1133">Transmembrane helix</keyword>
<dbReference type="EMBL" id="AP021875">
    <property type="protein sequence ID" value="BBO76877.1"/>
    <property type="molecule type" value="Genomic_DNA"/>
</dbReference>
<evidence type="ECO:0000256" key="2">
    <source>
        <dbReference type="ARBA" id="ARBA00006386"/>
    </source>
</evidence>
<keyword evidence="3" id="KW-1003">Cell membrane</keyword>
<dbReference type="KEGG" id="dwd:DSCW_42940"/>
<evidence type="ECO:0000256" key="3">
    <source>
        <dbReference type="ARBA" id="ARBA00022475"/>
    </source>
</evidence>
<feature type="transmembrane region" description="Helical" evidence="7">
    <location>
        <begin position="237"/>
        <end position="254"/>
    </location>
</feature>
<accession>A0A5K7ZLI2</accession>
<comment type="similarity">
    <text evidence="2">Belongs to the UPF0718 family.</text>
</comment>
<comment type="subcellular location">
    <subcellularLocation>
        <location evidence="1">Cell membrane</location>
        <topology evidence="1">Multi-pass membrane protein</topology>
    </subcellularLocation>
</comment>
<dbReference type="Proteomes" id="UP000427769">
    <property type="component" value="Chromosome"/>
</dbReference>
<dbReference type="PANTHER" id="PTHR34184">
    <property type="entry name" value="UPF0718 PROTEIN YCGR"/>
    <property type="match status" value="1"/>
</dbReference>
<gene>
    <name evidence="8" type="ORF">DSCW_42940</name>
</gene>
<feature type="transmembrane region" description="Helical" evidence="7">
    <location>
        <begin position="292"/>
        <end position="312"/>
    </location>
</feature>
<dbReference type="RefSeq" id="WP_170302395.1">
    <property type="nucleotide sequence ID" value="NZ_AP021875.1"/>
</dbReference>
<feature type="transmembrane region" description="Helical" evidence="7">
    <location>
        <begin position="333"/>
        <end position="352"/>
    </location>
</feature>
<dbReference type="AlphaFoldDB" id="A0A5K7ZLI2"/>
<dbReference type="InterPro" id="IPR005524">
    <property type="entry name" value="DUF318"/>
</dbReference>
<keyword evidence="6 7" id="KW-0472">Membrane</keyword>
<feature type="transmembrane region" description="Helical" evidence="7">
    <location>
        <begin position="128"/>
        <end position="152"/>
    </location>
</feature>
<evidence type="ECO:0000256" key="4">
    <source>
        <dbReference type="ARBA" id="ARBA00022692"/>
    </source>
</evidence>
<evidence type="ECO:0000256" key="7">
    <source>
        <dbReference type="SAM" id="Phobius"/>
    </source>
</evidence>
<dbReference type="InterPro" id="IPR052923">
    <property type="entry name" value="UPF0718"/>
</dbReference>
<dbReference type="GO" id="GO:0005886">
    <property type="term" value="C:plasma membrane"/>
    <property type="evidence" value="ECO:0007669"/>
    <property type="project" value="UniProtKB-SubCell"/>
</dbReference>
<feature type="transmembrane region" description="Helical" evidence="7">
    <location>
        <begin position="50"/>
        <end position="73"/>
    </location>
</feature>
<feature type="transmembrane region" description="Helical" evidence="7">
    <location>
        <begin position="94"/>
        <end position="116"/>
    </location>
</feature>
<feature type="transmembrane region" description="Helical" evidence="7">
    <location>
        <begin position="20"/>
        <end position="38"/>
    </location>
</feature>
<protein>
    <recommendedName>
        <fullName evidence="10">Permease</fullName>
    </recommendedName>
</protein>
<reference evidence="8 9" key="1">
    <citation type="submission" date="2019-11" db="EMBL/GenBank/DDBJ databases">
        <title>Comparative genomics of hydrocarbon-degrading Desulfosarcina strains.</title>
        <authorList>
            <person name="Watanabe M."/>
            <person name="Kojima H."/>
            <person name="Fukui M."/>
        </authorList>
    </citation>
    <scope>NUCLEOTIDE SEQUENCE [LARGE SCALE GENOMIC DNA]</scope>
    <source>
        <strain evidence="8 9">PP31</strain>
    </source>
</reference>
<dbReference type="PANTHER" id="PTHR34184:SF4">
    <property type="entry name" value="UPF0718 PROTEIN YCGR"/>
    <property type="match status" value="1"/>
</dbReference>
<name>A0A5K7ZLI2_9BACT</name>